<feature type="region of interest" description="Disordered" evidence="1">
    <location>
        <begin position="243"/>
        <end position="266"/>
    </location>
</feature>
<dbReference type="Proteomes" id="UP000799429">
    <property type="component" value="Unassembled WGS sequence"/>
</dbReference>
<sequence length="557" mass="61437">MGPRRGRGGHVHSRSEANVPQIDQVQNDASARKKRVEQNDYDFNTALPHAIPQIARGASGNQKRYNKQVGNDNQTNYLQQSVFDQEPQLDTTPMKKERKPSGRNQHRTGIEYAYQPQDQQSLPQTTPSKLAAYAGPTFHASPAPSALPIPKLFSKSVPSTSDNPSLQSRFEQETIDIKSNESELSVTPDSLNDAMGIRIPDRVPDTGGDRADTPSRAANDTSFDIAGYFESQRKARLENSNSFTTTVQNQNTAQTRPVPGPIHDESPLEFFFKRDREEKAGLHRTTSYNTPSSRSILPPAASAPHQTTNNPFSHDRYPSTTSAKEMFMLELDSNTPSHVPRHGSLPVNRTITSPARVPQVTQTPDVEREAKDRKLKDILLNLANSASGKPLSLSHSRTPDPYASPPFVKPDVPIHPQSGPSTPIPHGHSAHSGPLHYGNRNLSPMFQAAKGNSSSRRSPSRLSRKDSAEPQTPKGRGYQNQIGYPFPSSPSPVIYPPQAHPLTPSRFHQGYGAGELREGMEGYMRQGGKVKDTGKGDKSVEELEGELHRMLNIKRDE</sequence>
<feature type="region of interest" description="Disordered" evidence="1">
    <location>
        <begin position="181"/>
        <end position="219"/>
    </location>
</feature>
<evidence type="ECO:0000313" key="2">
    <source>
        <dbReference type="EMBL" id="KAF2841679.1"/>
    </source>
</evidence>
<dbReference type="AlphaFoldDB" id="A0A9P4VVH7"/>
<comment type="caution">
    <text evidence="2">The sequence shown here is derived from an EMBL/GenBank/DDBJ whole genome shotgun (WGS) entry which is preliminary data.</text>
</comment>
<feature type="compositionally biased region" description="Basic and acidic residues" evidence="1">
    <location>
        <begin position="199"/>
        <end position="213"/>
    </location>
</feature>
<proteinExistence type="predicted"/>
<feature type="compositionally biased region" description="Polar residues" evidence="1">
    <location>
        <begin position="284"/>
        <end position="295"/>
    </location>
</feature>
<dbReference type="OrthoDB" id="2142961at2759"/>
<feature type="region of interest" description="Disordered" evidence="1">
    <location>
        <begin position="1"/>
        <end position="125"/>
    </location>
</feature>
<reference evidence="2" key="1">
    <citation type="journal article" date="2020" name="Stud. Mycol.">
        <title>101 Dothideomycetes genomes: a test case for predicting lifestyles and emergence of pathogens.</title>
        <authorList>
            <person name="Haridas S."/>
            <person name="Albert R."/>
            <person name="Binder M."/>
            <person name="Bloem J."/>
            <person name="Labutti K."/>
            <person name="Salamov A."/>
            <person name="Andreopoulos B."/>
            <person name="Baker S."/>
            <person name="Barry K."/>
            <person name="Bills G."/>
            <person name="Bluhm B."/>
            <person name="Cannon C."/>
            <person name="Castanera R."/>
            <person name="Culley D."/>
            <person name="Daum C."/>
            <person name="Ezra D."/>
            <person name="Gonzalez J."/>
            <person name="Henrissat B."/>
            <person name="Kuo A."/>
            <person name="Liang C."/>
            <person name="Lipzen A."/>
            <person name="Lutzoni F."/>
            <person name="Magnuson J."/>
            <person name="Mondo S."/>
            <person name="Nolan M."/>
            <person name="Ohm R."/>
            <person name="Pangilinan J."/>
            <person name="Park H.-J."/>
            <person name="Ramirez L."/>
            <person name="Alfaro M."/>
            <person name="Sun H."/>
            <person name="Tritt A."/>
            <person name="Yoshinaga Y."/>
            <person name="Zwiers L.-H."/>
            <person name="Turgeon B."/>
            <person name="Goodwin S."/>
            <person name="Spatafora J."/>
            <person name="Crous P."/>
            <person name="Grigoriev I."/>
        </authorList>
    </citation>
    <scope>NUCLEOTIDE SEQUENCE</scope>
    <source>
        <strain evidence="2">CBS 101060</strain>
    </source>
</reference>
<feature type="compositionally biased region" description="Low complexity" evidence="1">
    <location>
        <begin position="244"/>
        <end position="255"/>
    </location>
</feature>
<dbReference type="EMBL" id="MU006091">
    <property type="protein sequence ID" value="KAF2841679.1"/>
    <property type="molecule type" value="Genomic_DNA"/>
</dbReference>
<keyword evidence="3" id="KW-1185">Reference proteome</keyword>
<organism evidence="2 3">
    <name type="scientific">Patellaria atrata CBS 101060</name>
    <dbReference type="NCBI Taxonomy" id="1346257"/>
    <lineage>
        <taxon>Eukaryota</taxon>
        <taxon>Fungi</taxon>
        <taxon>Dikarya</taxon>
        <taxon>Ascomycota</taxon>
        <taxon>Pezizomycotina</taxon>
        <taxon>Dothideomycetes</taxon>
        <taxon>Dothideomycetes incertae sedis</taxon>
        <taxon>Patellariales</taxon>
        <taxon>Patellariaceae</taxon>
        <taxon>Patellaria</taxon>
    </lineage>
</organism>
<feature type="compositionally biased region" description="Polar residues" evidence="1">
    <location>
        <begin position="304"/>
        <end position="319"/>
    </location>
</feature>
<protein>
    <submittedName>
        <fullName evidence="2">Uncharacterized protein</fullName>
    </submittedName>
</protein>
<feature type="compositionally biased region" description="Polar residues" evidence="1">
    <location>
        <begin position="347"/>
        <end position="364"/>
    </location>
</feature>
<feature type="compositionally biased region" description="Polar residues" evidence="1">
    <location>
        <begin position="59"/>
        <end position="91"/>
    </location>
</feature>
<feature type="compositionally biased region" description="Polar residues" evidence="1">
    <location>
        <begin position="16"/>
        <end position="29"/>
    </location>
</feature>
<evidence type="ECO:0000256" key="1">
    <source>
        <dbReference type="SAM" id="MobiDB-lite"/>
    </source>
</evidence>
<feature type="region of interest" description="Disordered" evidence="1">
    <location>
        <begin position="282"/>
        <end position="319"/>
    </location>
</feature>
<feature type="region of interest" description="Disordered" evidence="1">
    <location>
        <begin position="387"/>
        <end position="486"/>
    </location>
</feature>
<accession>A0A9P4VVH7</accession>
<feature type="compositionally biased region" description="Polar residues" evidence="1">
    <location>
        <begin position="116"/>
        <end position="125"/>
    </location>
</feature>
<dbReference type="GO" id="GO:0016071">
    <property type="term" value="P:mRNA metabolic process"/>
    <property type="evidence" value="ECO:0007669"/>
    <property type="project" value="UniProtKB-ARBA"/>
</dbReference>
<dbReference type="Pfam" id="PF15365">
    <property type="entry name" value="PNRC"/>
    <property type="match status" value="1"/>
</dbReference>
<dbReference type="InterPro" id="IPR028322">
    <property type="entry name" value="PNRC-like_rgn"/>
</dbReference>
<gene>
    <name evidence="2" type="ORF">M501DRAFT_1000954</name>
</gene>
<evidence type="ECO:0000313" key="3">
    <source>
        <dbReference type="Proteomes" id="UP000799429"/>
    </source>
</evidence>
<name>A0A9P4VVH7_9PEZI</name>
<feature type="compositionally biased region" description="Basic residues" evidence="1">
    <location>
        <begin position="1"/>
        <end position="12"/>
    </location>
</feature>
<feature type="region of interest" description="Disordered" evidence="1">
    <location>
        <begin position="335"/>
        <end position="372"/>
    </location>
</feature>